<protein>
    <submittedName>
        <fullName evidence="1">Uncharacterized protein</fullName>
    </submittedName>
</protein>
<evidence type="ECO:0000313" key="2">
    <source>
        <dbReference type="Proteomes" id="UP000189513"/>
    </source>
</evidence>
<keyword evidence="2" id="KW-1185">Reference proteome</keyword>
<evidence type="ECO:0000313" key="1">
    <source>
        <dbReference type="EMBL" id="ONH68437.1"/>
    </source>
</evidence>
<proteinExistence type="predicted"/>
<gene>
    <name evidence="1" type="ORF">BON22_1852</name>
</gene>
<dbReference type="Proteomes" id="UP000189513">
    <property type="component" value="Unassembled WGS sequence"/>
</dbReference>
<sequence>MAALDDFDLDEEEEQFPYPRRITREAPEINLLTYGPQRHAQQMILLDSFISKFELLLNQNKSSIQIEVIKQLTSLYLTIHQLVTTLPVYQFINNHLDQINILRIEFQAVIDEYLRGIQIEDTPYKDVVDILGIYSIIGDEARAVEILKEKSAKNPEN</sequence>
<reference evidence="2" key="1">
    <citation type="journal article" date="2017" name="Genome Announc.">
        <title>Genome sequences of Cyberlindnera fabianii 65, Pichia kudriavzevii 129, and Saccharomyces cerevisiae 131 isolated from fermented masau fruits in Zimbabwe.</title>
        <authorList>
            <person name="van Rijswijck I.M.H."/>
            <person name="Derks M.F.L."/>
            <person name="Abee T."/>
            <person name="de Ridder D."/>
            <person name="Smid E.J."/>
        </authorList>
    </citation>
    <scope>NUCLEOTIDE SEQUENCE [LARGE SCALE GENOMIC DNA]</scope>
    <source>
        <strain evidence="2">65</strain>
    </source>
</reference>
<comment type="caution">
    <text evidence="1">The sequence shown here is derived from an EMBL/GenBank/DDBJ whole genome shotgun (WGS) entry which is preliminary data.</text>
</comment>
<dbReference type="EMBL" id="MPUK01000003">
    <property type="protein sequence ID" value="ONH68437.1"/>
    <property type="molecule type" value="Genomic_DNA"/>
</dbReference>
<accession>A0A1V2L948</accession>
<dbReference type="VEuPathDB" id="FungiDB:BON22_1852"/>
<name>A0A1V2L948_CYBFA</name>
<organism evidence="1 2">
    <name type="scientific">Cyberlindnera fabianii</name>
    <name type="common">Yeast</name>
    <name type="synonym">Hansenula fabianii</name>
    <dbReference type="NCBI Taxonomy" id="36022"/>
    <lineage>
        <taxon>Eukaryota</taxon>
        <taxon>Fungi</taxon>
        <taxon>Dikarya</taxon>
        <taxon>Ascomycota</taxon>
        <taxon>Saccharomycotina</taxon>
        <taxon>Saccharomycetes</taxon>
        <taxon>Phaffomycetales</taxon>
        <taxon>Phaffomycetaceae</taxon>
        <taxon>Cyberlindnera</taxon>
    </lineage>
</organism>
<dbReference type="AlphaFoldDB" id="A0A1V2L948"/>